<feature type="domain" description="Pectinesterase inhibitor" evidence="2">
    <location>
        <begin position="30"/>
        <end position="178"/>
    </location>
</feature>
<organism evidence="3 4">
    <name type="scientific">Capsella rubella</name>
    <dbReference type="NCBI Taxonomy" id="81985"/>
    <lineage>
        <taxon>Eukaryota</taxon>
        <taxon>Viridiplantae</taxon>
        <taxon>Streptophyta</taxon>
        <taxon>Embryophyta</taxon>
        <taxon>Tracheophyta</taxon>
        <taxon>Spermatophyta</taxon>
        <taxon>Magnoliopsida</taxon>
        <taxon>eudicotyledons</taxon>
        <taxon>Gunneridae</taxon>
        <taxon>Pentapetalae</taxon>
        <taxon>rosids</taxon>
        <taxon>malvids</taxon>
        <taxon>Brassicales</taxon>
        <taxon>Brassicaceae</taxon>
        <taxon>Camelineae</taxon>
        <taxon>Capsella</taxon>
    </lineage>
</organism>
<proteinExistence type="predicted"/>
<feature type="signal peptide" evidence="1">
    <location>
        <begin position="1"/>
        <end position="26"/>
    </location>
</feature>
<dbReference type="InterPro" id="IPR035513">
    <property type="entry name" value="Invertase/methylesterase_inhib"/>
</dbReference>
<evidence type="ECO:0000259" key="2">
    <source>
        <dbReference type="SMART" id="SM00856"/>
    </source>
</evidence>
<dbReference type="SUPFAM" id="SSF101148">
    <property type="entry name" value="Plant invertase/pectin methylesterase inhibitor"/>
    <property type="match status" value="1"/>
</dbReference>
<protein>
    <recommendedName>
        <fullName evidence="2">Pectinesterase inhibitor domain-containing protein</fullName>
    </recommendedName>
</protein>
<keyword evidence="4" id="KW-1185">Reference proteome</keyword>
<keyword evidence="1" id="KW-0732">Signal</keyword>
<accession>R0F0V2</accession>
<dbReference type="Proteomes" id="UP000029121">
    <property type="component" value="Unassembled WGS sequence"/>
</dbReference>
<dbReference type="STRING" id="81985.R0F0V2"/>
<dbReference type="KEGG" id="crb:17877232"/>
<reference evidence="4" key="1">
    <citation type="journal article" date="2013" name="Nat. Genet.">
        <title>The Capsella rubella genome and the genomic consequences of rapid mating system evolution.</title>
        <authorList>
            <person name="Slotte T."/>
            <person name="Hazzouri K.M."/>
            <person name="Agren J.A."/>
            <person name="Koenig D."/>
            <person name="Maumus F."/>
            <person name="Guo Y.L."/>
            <person name="Steige K."/>
            <person name="Platts A.E."/>
            <person name="Escobar J.S."/>
            <person name="Newman L.K."/>
            <person name="Wang W."/>
            <person name="Mandakova T."/>
            <person name="Vello E."/>
            <person name="Smith L.M."/>
            <person name="Henz S.R."/>
            <person name="Steffen J."/>
            <person name="Takuno S."/>
            <person name="Brandvain Y."/>
            <person name="Coop G."/>
            <person name="Andolfatto P."/>
            <person name="Hu T.T."/>
            <person name="Blanchette M."/>
            <person name="Clark R.M."/>
            <person name="Quesneville H."/>
            <person name="Nordborg M."/>
            <person name="Gaut B.S."/>
            <person name="Lysak M.A."/>
            <person name="Jenkins J."/>
            <person name="Grimwood J."/>
            <person name="Chapman J."/>
            <person name="Prochnik S."/>
            <person name="Shu S."/>
            <person name="Rokhsar D."/>
            <person name="Schmutz J."/>
            <person name="Weigel D."/>
            <person name="Wright S.I."/>
        </authorList>
    </citation>
    <scope>NUCLEOTIDE SEQUENCE [LARGE SCALE GENOMIC DNA]</scope>
    <source>
        <strain evidence="4">cv. Monte Gargano</strain>
    </source>
</reference>
<name>R0F0V2_9BRAS</name>
<dbReference type="InterPro" id="IPR006501">
    <property type="entry name" value="Pectinesterase_inhib_dom"/>
</dbReference>
<dbReference type="PANTHER" id="PTHR31890">
    <property type="entry name" value="PLANT INVERTASE/PECTIN METHYLESTERASE INHIBITOR SUPERFAMILY PROTEIN"/>
    <property type="match status" value="1"/>
</dbReference>
<evidence type="ECO:0000313" key="3">
    <source>
        <dbReference type="EMBL" id="EOA15242.1"/>
    </source>
</evidence>
<evidence type="ECO:0000256" key="1">
    <source>
        <dbReference type="SAM" id="SignalP"/>
    </source>
</evidence>
<dbReference type="GO" id="GO:0004857">
    <property type="term" value="F:enzyme inhibitor activity"/>
    <property type="evidence" value="ECO:0007669"/>
    <property type="project" value="InterPro"/>
</dbReference>
<dbReference type="EMBL" id="KB870812">
    <property type="protein sequence ID" value="EOA15242.1"/>
    <property type="molecule type" value="Genomic_DNA"/>
</dbReference>
<dbReference type="PANTHER" id="PTHR31890:SF14">
    <property type="entry name" value="PLANT INVERTASE_PECTIN METHYLESTERASE INHIBITOR SUPERFAMILY PROTEIN"/>
    <property type="match status" value="1"/>
</dbReference>
<gene>
    <name evidence="3" type="ORF">CARUB_v10028641mg</name>
</gene>
<dbReference type="SMART" id="SM00856">
    <property type="entry name" value="PMEI"/>
    <property type="match status" value="1"/>
</dbReference>
<sequence length="184" mass="20200">MAYSSRCFFFVSVALLLQFLIAPASSLPLKSTQYIDDLCKMPSIDDKPFCLQTLTSYQRAMYAGSSITLAEVVISGLLVSHDQKTMRFALVTSAKQPPSIKTQFLTSWSYFRTIGFSLAKAYDELPVSPRSATYDAMSCTNQITKVLNLIGKNQDVASKTLIEMTMRMKKLLPLGVAAAQAVAG</sequence>
<evidence type="ECO:0000313" key="4">
    <source>
        <dbReference type="Proteomes" id="UP000029121"/>
    </source>
</evidence>
<feature type="chain" id="PRO_5004340184" description="Pectinesterase inhibitor domain-containing protein" evidence="1">
    <location>
        <begin position="27"/>
        <end position="184"/>
    </location>
</feature>
<dbReference type="AlphaFoldDB" id="R0F0V2"/>